<dbReference type="EMBL" id="CP044016">
    <property type="protein sequence ID" value="QES90061.1"/>
    <property type="molecule type" value="Genomic_DNA"/>
</dbReference>
<evidence type="ECO:0000313" key="3">
    <source>
        <dbReference type="Proteomes" id="UP000292424"/>
    </source>
</evidence>
<keyword evidence="3" id="KW-1185">Reference proteome</keyword>
<dbReference type="Proteomes" id="UP000292424">
    <property type="component" value="Chromosome"/>
</dbReference>
<feature type="domain" description="DUF4440" evidence="1">
    <location>
        <begin position="35"/>
        <end position="145"/>
    </location>
</feature>
<sequence>MIHMKTIILAITTMFLSFLIQKGKAQTTNNLKEKITQLDSTFFAAYNNCDMKTQADFYSDTIEFFHDKSGLTTDKQKILADTKKYICGKVSRELIPGSIEVSPLPNYGAVEIGMHQFRNKLEPNAQPHPSRFLIIWKQEGEIWKITKVISLHEN</sequence>
<dbReference type="OrthoDB" id="1357763at2"/>
<dbReference type="KEGG" id="arac:E0W69_015825"/>
<accession>A0A5P2GEM7</accession>
<dbReference type="SUPFAM" id="SSF54427">
    <property type="entry name" value="NTF2-like"/>
    <property type="match status" value="1"/>
</dbReference>
<proteinExistence type="predicted"/>
<reference evidence="2 3" key="1">
    <citation type="submission" date="2019-09" db="EMBL/GenBank/DDBJ databases">
        <title>Complete genome sequence of Arachidicoccus sp. B3-10 isolated from apple orchard soil.</title>
        <authorList>
            <person name="Kim H.S."/>
            <person name="Han K.-I."/>
            <person name="Suh M.K."/>
            <person name="Lee K.C."/>
            <person name="Eom M.K."/>
            <person name="Kim J.-S."/>
            <person name="Kang S.W."/>
            <person name="Sin Y."/>
            <person name="Lee J.-S."/>
        </authorList>
    </citation>
    <scope>NUCLEOTIDE SEQUENCE [LARGE SCALE GENOMIC DNA]</scope>
    <source>
        <strain evidence="2 3">B3-10</strain>
    </source>
</reference>
<evidence type="ECO:0000259" key="1">
    <source>
        <dbReference type="Pfam" id="PF14534"/>
    </source>
</evidence>
<dbReference type="Pfam" id="PF14534">
    <property type="entry name" value="DUF4440"/>
    <property type="match status" value="1"/>
</dbReference>
<dbReference type="AlphaFoldDB" id="A0A5P2GEM7"/>
<protein>
    <submittedName>
        <fullName evidence="2">Nuclear transport factor 2 family protein</fullName>
    </submittedName>
</protein>
<name>A0A5P2GEM7_9BACT</name>
<dbReference type="InterPro" id="IPR027843">
    <property type="entry name" value="DUF4440"/>
</dbReference>
<gene>
    <name evidence="2" type="ORF">E0W69_015825</name>
</gene>
<dbReference type="InterPro" id="IPR032710">
    <property type="entry name" value="NTF2-like_dom_sf"/>
</dbReference>
<dbReference type="Gene3D" id="3.10.450.50">
    <property type="match status" value="1"/>
</dbReference>
<evidence type="ECO:0000313" key="2">
    <source>
        <dbReference type="EMBL" id="QES90061.1"/>
    </source>
</evidence>
<organism evidence="2 3">
    <name type="scientific">Rhizosphaericola mali</name>
    <dbReference type="NCBI Taxonomy" id="2545455"/>
    <lineage>
        <taxon>Bacteria</taxon>
        <taxon>Pseudomonadati</taxon>
        <taxon>Bacteroidota</taxon>
        <taxon>Chitinophagia</taxon>
        <taxon>Chitinophagales</taxon>
        <taxon>Chitinophagaceae</taxon>
        <taxon>Rhizosphaericola</taxon>
    </lineage>
</organism>